<dbReference type="InterPro" id="IPR037278">
    <property type="entry name" value="ARFGAP/RecO"/>
</dbReference>
<comment type="caution">
    <text evidence="6">The sequence shown here is derived from an EMBL/GenBank/DDBJ whole genome shotgun (WGS) entry which is preliminary data.</text>
</comment>
<protein>
    <recommendedName>
        <fullName evidence="4">DNA repair protein RecO</fullName>
    </recommendedName>
    <alternativeName>
        <fullName evidence="4">Recombination protein O</fullName>
    </alternativeName>
</protein>
<organism evidence="6 7">
    <name type="scientific">Candidatus Lachnoclostridium pullistercoris</name>
    <dbReference type="NCBI Taxonomy" id="2838632"/>
    <lineage>
        <taxon>Bacteria</taxon>
        <taxon>Bacillati</taxon>
        <taxon>Bacillota</taxon>
        <taxon>Clostridia</taxon>
        <taxon>Lachnospirales</taxon>
        <taxon>Lachnospiraceae</taxon>
    </lineage>
</organism>
<evidence type="ECO:0000256" key="1">
    <source>
        <dbReference type="ARBA" id="ARBA00022763"/>
    </source>
</evidence>
<reference evidence="6" key="1">
    <citation type="journal article" date="2021" name="PeerJ">
        <title>Extensive microbial diversity within the chicken gut microbiome revealed by metagenomics and culture.</title>
        <authorList>
            <person name="Gilroy R."/>
            <person name="Ravi A."/>
            <person name="Getino M."/>
            <person name="Pursley I."/>
            <person name="Horton D.L."/>
            <person name="Alikhan N.F."/>
            <person name="Baker D."/>
            <person name="Gharbi K."/>
            <person name="Hall N."/>
            <person name="Watson M."/>
            <person name="Adriaenssens E.M."/>
            <person name="Foster-Nyarko E."/>
            <person name="Jarju S."/>
            <person name="Secka A."/>
            <person name="Antonio M."/>
            <person name="Oren A."/>
            <person name="Chaudhuri R.R."/>
            <person name="La Ragione R."/>
            <person name="Hildebrand F."/>
            <person name="Pallen M.J."/>
        </authorList>
    </citation>
    <scope>NUCLEOTIDE SEQUENCE</scope>
    <source>
        <strain evidence="6">CHK183-5548</strain>
    </source>
</reference>
<evidence type="ECO:0000313" key="7">
    <source>
        <dbReference type="Proteomes" id="UP000823883"/>
    </source>
</evidence>
<keyword evidence="1 4" id="KW-0227">DNA damage</keyword>
<gene>
    <name evidence="4 6" type="primary">recO</name>
    <name evidence="6" type="ORF">IAA04_12470</name>
</gene>
<dbReference type="Pfam" id="PF02565">
    <property type="entry name" value="RecO_C"/>
    <property type="match status" value="1"/>
</dbReference>
<comment type="function">
    <text evidence="4">Involved in DNA repair and RecF pathway recombination.</text>
</comment>
<evidence type="ECO:0000313" key="6">
    <source>
        <dbReference type="EMBL" id="HJC48854.1"/>
    </source>
</evidence>
<evidence type="ECO:0000259" key="5">
    <source>
        <dbReference type="Pfam" id="PF11967"/>
    </source>
</evidence>
<dbReference type="InterPro" id="IPR012340">
    <property type="entry name" value="NA-bd_OB-fold"/>
</dbReference>
<dbReference type="Proteomes" id="UP000823883">
    <property type="component" value="Unassembled WGS sequence"/>
</dbReference>
<dbReference type="NCBIfam" id="TIGR00613">
    <property type="entry name" value="reco"/>
    <property type="match status" value="1"/>
</dbReference>
<name>A0A9D2T7T6_9FIRM</name>
<feature type="domain" description="DNA replication/recombination mediator RecO N-terminal" evidence="5">
    <location>
        <begin position="7"/>
        <end position="80"/>
    </location>
</feature>
<dbReference type="InterPro" id="IPR022572">
    <property type="entry name" value="DNA_rep/recomb_RecO_N"/>
</dbReference>
<dbReference type="EMBL" id="DWWL01000082">
    <property type="protein sequence ID" value="HJC48854.1"/>
    <property type="molecule type" value="Genomic_DNA"/>
</dbReference>
<dbReference type="InterPro" id="IPR003717">
    <property type="entry name" value="RecO"/>
</dbReference>
<dbReference type="SUPFAM" id="SSF57863">
    <property type="entry name" value="ArfGap/RecO-like zinc finger"/>
    <property type="match status" value="1"/>
</dbReference>
<sequence>MRECVVVTGMVLRAAPSGEGDRRLVMLTRERGRITVFARGARRPGSPFLAACRPFSFGTFRLYEGRDAYNLQGAEITAYFEELSADVEKACYGSYFLEVAEYFARENLDGTDLLMLVYLSLRALLKESIPNELVRRVFELKAMVLNGEYTELPPLSVSDSACYTWEYVTAAPLGKLYTFTVTGEVLEEFGRCVDEAKRRFLPRHFHSLEILKAMTGMENGSGY</sequence>
<dbReference type="GO" id="GO:0006310">
    <property type="term" value="P:DNA recombination"/>
    <property type="evidence" value="ECO:0007669"/>
    <property type="project" value="UniProtKB-UniRule"/>
</dbReference>
<dbReference type="GO" id="GO:0006302">
    <property type="term" value="P:double-strand break repair"/>
    <property type="evidence" value="ECO:0007669"/>
    <property type="project" value="TreeGrafter"/>
</dbReference>
<dbReference type="HAMAP" id="MF_00201">
    <property type="entry name" value="RecO"/>
    <property type="match status" value="1"/>
</dbReference>
<comment type="similarity">
    <text evidence="4">Belongs to the RecO family.</text>
</comment>
<dbReference type="GO" id="GO:0043590">
    <property type="term" value="C:bacterial nucleoid"/>
    <property type="evidence" value="ECO:0007669"/>
    <property type="project" value="TreeGrafter"/>
</dbReference>
<evidence type="ECO:0000256" key="3">
    <source>
        <dbReference type="ARBA" id="ARBA00023204"/>
    </source>
</evidence>
<keyword evidence="2 4" id="KW-0233">DNA recombination</keyword>
<dbReference type="AlphaFoldDB" id="A0A9D2T7T6"/>
<accession>A0A9D2T7T6</accession>
<reference evidence="6" key="2">
    <citation type="submission" date="2021-04" db="EMBL/GenBank/DDBJ databases">
        <authorList>
            <person name="Gilroy R."/>
        </authorList>
    </citation>
    <scope>NUCLEOTIDE SEQUENCE</scope>
    <source>
        <strain evidence="6">CHK183-5548</strain>
    </source>
</reference>
<evidence type="ECO:0000256" key="2">
    <source>
        <dbReference type="ARBA" id="ARBA00023172"/>
    </source>
</evidence>
<dbReference type="Pfam" id="PF11967">
    <property type="entry name" value="RecO_N"/>
    <property type="match status" value="1"/>
</dbReference>
<evidence type="ECO:0000256" key="4">
    <source>
        <dbReference type="HAMAP-Rule" id="MF_00201"/>
    </source>
</evidence>
<dbReference type="SUPFAM" id="SSF50249">
    <property type="entry name" value="Nucleic acid-binding proteins"/>
    <property type="match status" value="1"/>
</dbReference>
<keyword evidence="3 4" id="KW-0234">DNA repair</keyword>
<dbReference type="PANTHER" id="PTHR33991">
    <property type="entry name" value="DNA REPAIR PROTEIN RECO"/>
    <property type="match status" value="1"/>
</dbReference>
<dbReference type="Gene3D" id="2.40.50.140">
    <property type="entry name" value="Nucleic acid-binding proteins"/>
    <property type="match status" value="1"/>
</dbReference>
<dbReference type="PANTHER" id="PTHR33991:SF1">
    <property type="entry name" value="DNA REPAIR PROTEIN RECO"/>
    <property type="match status" value="1"/>
</dbReference>
<proteinExistence type="inferred from homology"/>